<comment type="caution">
    <text evidence="1">The sequence shown here is derived from an EMBL/GenBank/DDBJ whole genome shotgun (WGS) entry which is preliminary data.</text>
</comment>
<evidence type="ECO:0000313" key="1">
    <source>
        <dbReference type="EMBL" id="MBB4868198.1"/>
    </source>
</evidence>
<sequence length="352" mass="40564">MTIDSSQLMVLLQGPLREAGEDIAGRAIESIREHLPRAQIVLSTTDSGPMPAYDDVLVVVDQSAVHLDDVNGNFNNVNKLISSMANGLSLVEREYCLKLRTDHLVLGDRILSLLGGAQKATLFDERVSVSSLFLRNPIRLPYLFHLTDTLQFGRTQDLRKLWNIGVLPPDYVYLKDGPRTNPIGTFQGFTSFRLLPEQATFLRFAQLSGLQLDLPHISYTSYALFCAWEDLLVENFEVYDWHRLMIQPPKRFLSRPYLPESVMTYDELQSLRKRRAPRQRAVRYLRLLNNKYLLCWFRGRWLVSVASLLLFSLSPRIAVRLRELYRRLTGARRTFSEPHIQVKKPTCRSTIL</sequence>
<dbReference type="Pfam" id="PF07507">
    <property type="entry name" value="WavE"/>
    <property type="match status" value="1"/>
</dbReference>
<accession>A0A7W7KTI4</accession>
<dbReference type="InterPro" id="IPR011122">
    <property type="entry name" value="WavE"/>
</dbReference>
<name>A0A7W7KTI4_PSENT</name>
<dbReference type="RefSeq" id="WP_184598820.1">
    <property type="nucleotide sequence ID" value="NZ_JACHLI010000063.1"/>
</dbReference>
<dbReference type="Proteomes" id="UP000566995">
    <property type="component" value="Unassembled WGS sequence"/>
</dbReference>
<dbReference type="AlphaFoldDB" id="A0A7W7KTI4"/>
<evidence type="ECO:0008006" key="3">
    <source>
        <dbReference type="Google" id="ProtNLM"/>
    </source>
</evidence>
<evidence type="ECO:0000313" key="2">
    <source>
        <dbReference type="Proteomes" id="UP000566995"/>
    </source>
</evidence>
<protein>
    <recommendedName>
        <fullName evidence="3">WavE lipopolysaccharide synthesis</fullName>
    </recommendedName>
</protein>
<gene>
    <name evidence="1" type="ORF">HNP46_007118</name>
</gene>
<dbReference type="EMBL" id="JACHLI010000063">
    <property type="protein sequence ID" value="MBB4868198.1"/>
    <property type="molecule type" value="Genomic_DNA"/>
</dbReference>
<organism evidence="1 2">
    <name type="scientific">Pseudomonas nitroreducens</name>
    <dbReference type="NCBI Taxonomy" id="46680"/>
    <lineage>
        <taxon>Bacteria</taxon>
        <taxon>Pseudomonadati</taxon>
        <taxon>Pseudomonadota</taxon>
        <taxon>Gammaproteobacteria</taxon>
        <taxon>Pseudomonadales</taxon>
        <taxon>Pseudomonadaceae</taxon>
        <taxon>Pseudomonas</taxon>
    </lineage>
</organism>
<reference evidence="1 2" key="1">
    <citation type="submission" date="2020-08" db="EMBL/GenBank/DDBJ databases">
        <title>Functional genomics of gut bacteria from endangered species of beetles.</title>
        <authorList>
            <person name="Carlos-Shanley C."/>
        </authorList>
    </citation>
    <scope>NUCLEOTIDE SEQUENCE [LARGE SCALE GENOMIC DNA]</scope>
    <source>
        <strain evidence="1 2">S00179</strain>
    </source>
</reference>
<proteinExistence type="predicted"/>